<dbReference type="AlphaFoldDB" id="A0A5M8PXV5"/>
<dbReference type="Pfam" id="PF01565">
    <property type="entry name" value="FAD_binding_4"/>
    <property type="match status" value="1"/>
</dbReference>
<accession>A0A5M8PXV5</accession>
<evidence type="ECO:0000259" key="5">
    <source>
        <dbReference type="PROSITE" id="PS51387"/>
    </source>
</evidence>
<keyword evidence="2" id="KW-0285">Flavoprotein</keyword>
<dbReference type="InterPro" id="IPR006094">
    <property type="entry name" value="Oxid_FAD_bind_N"/>
</dbReference>
<evidence type="ECO:0000313" key="6">
    <source>
        <dbReference type="EMBL" id="KAA6414533.1"/>
    </source>
</evidence>
<proteinExistence type="inferred from homology"/>
<dbReference type="PANTHER" id="PTHR42973">
    <property type="entry name" value="BINDING OXIDOREDUCTASE, PUTATIVE (AFU_ORTHOLOGUE AFUA_1G17690)-RELATED"/>
    <property type="match status" value="1"/>
</dbReference>
<dbReference type="EMBL" id="VXIT01000002">
    <property type="protein sequence ID" value="KAA6414533.1"/>
    <property type="molecule type" value="Genomic_DNA"/>
</dbReference>
<keyword evidence="3" id="KW-0274">FAD</keyword>
<protein>
    <submittedName>
        <fullName evidence="6">FAD binding domain</fullName>
    </submittedName>
</protein>
<sequence length="385" mass="42114">MPVPPINIYEKLSSLGLAAIGGRAADVGVGGLILGGGISFFSGRYGWALDNVRNYEVVLANSSIVQVNKRSYPDLYWALRGGGNNFGIVTRFELETFPQGQLWGGSKSYTIDQNITLLRALANFNEASLGDPDAALIVGFAYFRDNGTYIASVAYDYAKPEADPSIYDDFKTIPSRASSMRVTNLTDITLDFKGSEPAGYRRTHMTATFKNDAALLAEILEIYASETDPIKDIPDILPSCSFQPITIAQMSHFSKNGGNALGISSDGGPLICKSSIAYLKPVLNIILVFVVSTQWSAAEDDEVVYRIAHTILDRAVALAKSKGLVHRYIYQNYASSSQDVFGSYGAKNKVRLLRTQELYDPDRIFVDLQPGYFKLRPSAIGLHVQ</sequence>
<dbReference type="GO" id="GO:0016491">
    <property type="term" value="F:oxidoreductase activity"/>
    <property type="evidence" value="ECO:0007669"/>
    <property type="project" value="UniProtKB-KW"/>
</dbReference>
<evidence type="ECO:0000256" key="2">
    <source>
        <dbReference type="ARBA" id="ARBA00022630"/>
    </source>
</evidence>
<dbReference type="Gene3D" id="3.30.465.10">
    <property type="match status" value="1"/>
</dbReference>
<evidence type="ECO:0000256" key="3">
    <source>
        <dbReference type="ARBA" id="ARBA00022827"/>
    </source>
</evidence>
<dbReference type="SUPFAM" id="SSF56176">
    <property type="entry name" value="FAD-binding/transporter-associated domain-like"/>
    <property type="match status" value="1"/>
</dbReference>
<dbReference type="InterPro" id="IPR016166">
    <property type="entry name" value="FAD-bd_PCMH"/>
</dbReference>
<dbReference type="PROSITE" id="PS51387">
    <property type="entry name" value="FAD_PCMH"/>
    <property type="match status" value="1"/>
</dbReference>
<comment type="caution">
    <text evidence="6">The sequence shown here is derived from an EMBL/GenBank/DDBJ whole genome shotgun (WGS) entry which is preliminary data.</text>
</comment>
<evidence type="ECO:0000256" key="1">
    <source>
        <dbReference type="ARBA" id="ARBA00005466"/>
    </source>
</evidence>
<comment type="similarity">
    <text evidence="1">Belongs to the oxygen-dependent FAD-linked oxidoreductase family.</text>
</comment>
<feature type="domain" description="FAD-binding PCMH-type" evidence="5">
    <location>
        <begin position="1"/>
        <end position="99"/>
    </location>
</feature>
<dbReference type="InterPro" id="IPR016169">
    <property type="entry name" value="FAD-bd_PCMH_sub2"/>
</dbReference>
<dbReference type="GO" id="GO:0071949">
    <property type="term" value="F:FAD binding"/>
    <property type="evidence" value="ECO:0007669"/>
    <property type="project" value="InterPro"/>
</dbReference>
<keyword evidence="4" id="KW-0560">Oxidoreductase</keyword>
<reference evidence="6 7" key="1">
    <citation type="submission" date="2019-09" db="EMBL/GenBank/DDBJ databases">
        <title>The hologenome of the rock-dwelling lichen Lasallia pustulata.</title>
        <authorList>
            <person name="Greshake Tzovaras B."/>
            <person name="Segers F."/>
            <person name="Bicker A."/>
            <person name="Dal Grande F."/>
            <person name="Otte J."/>
            <person name="Hankeln T."/>
            <person name="Schmitt I."/>
            <person name="Ebersberger I."/>
        </authorList>
    </citation>
    <scope>NUCLEOTIDE SEQUENCE [LARGE SCALE GENOMIC DNA]</scope>
    <source>
        <strain evidence="6">A1-1</strain>
    </source>
</reference>
<gene>
    <name evidence="6" type="ORF">FRX48_01282</name>
</gene>
<dbReference type="Gene3D" id="3.40.462.20">
    <property type="match status" value="1"/>
</dbReference>
<evidence type="ECO:0000256" key="4">
    <source>
        <dbReference type="ARBA" id="ARBA00023002"/>
    </source>
</evidence>
<dbReference type="InterPro" id="IPR050416">
    <property type="entry name" value="FAD-linked_Oxidoreductase"/>
</dbReference>
<evidence type="ECO:0000313" key="7">
    <source>
        <dbReference type="Proteomes" id="UP000324767"/>
    </source>
</evidence>
<dbReference type="PANTHER" id="PTHR42973:SF34">
    <property type="entry name" value="FAD BINDING DOMAIN PROTEIN (AFU_ORTHOLOGUE AFUA_3G02770)"/>
    <property type="match status" value="1"/>
</dbReference>
<dbReference type="OrthoDB" id="2151789at2759"/>
<dbReference type="InterPro" id="IPR036318">
    <property type="entry name" value="FAD-bd_PCMH-like_sf"/>
</dbReference>
<organism evidence="6 7">
    <name type="scientific">Lasallia pustulata</name>
    <dbReference type="NCBI Taxonomy" id="136370"/>
    <lineage>
        <taxon>Eukaryota</taxon>
        <taxon>Fungi</taxon>
        <taxon>Dikarya</taxon>
        <taxon>Ascomycota</taxon>
        <taxon>Pezizomycotina</taxon>
        <taxon>Lecanoromycetes</taxon>
        <taxon>OSLEUM clade</taxon>
        <taxon>Umbilicariomycetidae</taxon>
        <taxon>Umbilicariales</taxon>
        <taxon>Umbilicariaceae</taxon>
        <taxon>Lasallia</taxon>
    </lineage>
</organism>
<name>A0A5M8PXV5_9LECA</name>
<dbReference type="Proteomes" id="UP000324767">
    <property type="component" value="Unassembled WGS sequence"/>
</dbReference>